<dbReference type="EMBL" id="SNVW01000001">
    <property type="protein sequence ID" value="TDN46571.1"/>
    <property type="molecule type" value="Genomic_DNA"/>
</dbReference>
<protein>
    <submittedName>
        <fullName evidence="1">Uncharacterized protein</fullName>
    </submittedName>
</protein>
<dbReference type="OrthoDB" id="5020382at2"/>
<evidence type="ECO:0000313" key="2">
    <source>
        <dbReference type="Proteomes" id="UP000295764"/>
    </source>
</evidence>
<dbReference type="Proteomes" id="UP000295764">
    <property type="component" value="Unassembled WGS sequence"/>
</dbReference>
<gene>
    <name evidence="1" type="ORF">EDF64_101437</name>
</gene>
<evidence type="ECO:0000313" key="1">
    <source>
        <dbReference type="EMBL" id="TDN46571.1"/>
    </source>
</evidence>
<dbReference type="AlphaFoldDB" id="A0A4R6DNP0"/>
<proteinExistence type="predicted"/>
<accession>A0A4R6DNP0</accession>
<comment type="caution">
    <text evidence="1">The sequence shown here is derived from an EMBL/GenBank/DDBJ whole genome shotgun (WGS) entry which is preliminary data.</text>
</comment>
<sequence length="178" mass="19478">MLTDQAIVAAFHAAGPRDGYTVSDVRTEDGVLGLTFAHAGAPSARLRVRLPSTGAPQWWLFAPPEDADDWVSQFFVWADEEVLTGGLGDSRARVDVDGESHVVAVNYGWQLSDPREHLRLTALAGPFGWHDGGRSTWTDGSVSVPAERELEVDGERMRGELRSFLADVDPETGYLRDD</sequence>
<name>A0A4R6DNP0_9MICO</name>
<dbReference type="RefSeq" id="WP_133518426.1">
    <property type="nucleotide sequence ID" value="NZ_SNVW01000001.1"/>
</dbReference>
<reference evidence="1 2" key="1">
    <citation type="submission" date="2019-03" db="EMBL/GenBank/DDBJ databases">
        <title>Genomic analyses of the natural microbiome of Caenorhabditis elegans.</title>
        <authorList>
            <person name="Samuel B."/>
        </authorList>
    </citation>
    <scope>NUCLEOTIDE SEQUENCE [LARGE SCALE GENOMIC DNA]</scope>
    <source>
        <strain evidence="1 2">JUb65</strain>
    </source>
</reference>
<organism evidence="1 2">
    <name type="scientific">Curtobacterium flaccumfaciens</name>
    <dbReference type="NCBI Taxonomy" id="2035"/>
    <lineage>
        <taxon>Bacteria</taxon>
        <taxon>Bacillati</taxon>
        <taxon>Actinomycetota</taxon>
        <taxon>Actinomycetes</taxon>
        <taxon>Micrococcales</taxon>
        <taxon>Microbacteriaceae</taxon>
        <taxon>Curtobacterium</taxon>
    </lineage>
</organism>